<keyword evidence="12 19" id="KW-0472">Membrane</keyword>
<evidence type="ECO:0000256" key="8">
    <source>
        <dbReference type="ARBA" id="ARBA00022741"/>
    </source>
</evidence>
<evidence type="ECO:0000256" key="7">
    <source>
        <dbReference type="ARBA" id="ARBA00022729"/>
    </source>
</evidence>
<dbReference type="InterPro" id="IPR001480">
    <property type="entry name" value="Bulb-type_lectin_dom"/>
</dbReference>
<evidence type="ECO:0000256" key="13">
    <source>
        <dbReference type="ARBA" id="ARBA00023157"/>
    </source>
</evidence>
<evidence type="ECO:0000313" key="25">
    <source>
        <dbReference type="Proteomes" id="UP001346149"/>
    </source>
</evidence>
<dbReference type="PROSITE" id="PS50948">
    <property type="entry name" value="PAN"/>
    <property type="match status" value="1"/>
</dbReference>
<evidence type="ECO:0000256" key="10">
    <source>
        <dbReference type="ARBA" id="ARBA00022840"/>
    </source>
</evidence>
<dbReference type="Gene3D" id="3.30.200.20">
    <property type="entry name" value="Phosphorylase Kinase, domain 1"/>
    <property type="match status" value="1"/>
</dbReference>
<evidence type="ECO:0000256" key="1">
    <source>
        <dbReference type="ARBA" id="ARBA00004479"/>
    </source>
</evidence>
<dbReference type="InterPro" id="IPR000858">
    <property type="entry name" value="S_locus_glycoprot_dom"/>
</dbReference>
<organism evidence="24 25">
    <name type="scientific">Trapa natans</name>
    <name type="common">Water chestnut</name>
    <dbReference type="NCBI Taxonomy" id="22666"/>
    <lineage>
        <taxon>Eukaryota</taxon>
        <taxon>Viridiplantae</taxon>
        <taxon>Streptophyta</taxon>
        <taxon>Embryophyta</taxon>
        <taxon>Tracheophyta</taxon>
        <taxon>Spermatophyta</taxon>
        <taxon>Magnoliopsida</taxon>
        <taxon>eudicotyledons</taxon>
        <taxon>Gunneridae</taxon>
        <taxon>Pentapetalae</taxon>
        <taxon>rosids</taxon>
        <taxon>malvids</taxon>
        <taxon>Myrtales</taxon>
        <taxon>Lythraceae</taxon>
        <taxon>Trapa</taxon>
    </lineage>
</organism>
<dbReference type="InterPro" id="IPR036426">
    <property type="entry name" value="Bulb-type_lectin_dom_sf"/>
</dbReference>
<dbReference type="CDD" id="cd00028">
    <property type="entry name" value="B_lectin"/>
    <property type="match status" value="1"/>
</dbReference>
<dbReference type="Pfam" id="PF01453">
    <property type="entry name" value="B_lectin"/>
    <property type="match status" value="1"/>
</dbReference>
<dbReference type="PANTHER" id="PTHR47974">
    <property type="entry name" value="OS07G0415500 PROTEIN"/>
    <property type="match status" value="1"/>
</dbReference>
<sequence>MSPPIFALLFFTLVHLRLGSSALVSLTRGSFLSVERPSDVLVSPTGSFSAGFFPVGENAFTFAIWHGVPVCSGGSCVPVWMVNRGSPVNGERSRLSLTERGNLILTDAGKFIFPVWSLSNGSSKAAKLQLSDTGNLVLVDEGGETLWQSFDFPTDTLLPAQIIQRGTRVISSRSRYNYSEGSYSLHFSDDEVLRLIYNGPTLPVSYWPPPWLPGRFTSKSSRSAVLDSLGHFLSTDTFEFFSSDYGSILPRRLTLDPDGNLRLYSLNTSTRKWSVTWDAFSGMSCFIFGVCGNNSICSYDRTFGRTCSCVPGYERVDPSDWSYGCKPTFQLSHECSRDVGFVKVPYVDFYGNDYSSTSNITFKNCQSMCAGLCSCRGFQYTFDNGNGIYNCYLKTELFNGNNLPSFSGEFFIKVNKSVNFTKDQLQKRTRYNCTGGNKSEELDRKYRQERSSAVIRFMLWLAVAVAGIETVIVFVVWFFFFRNQQDISAASYSYFLASTGFRRFTYAELKKATKSFSKEIGRGSGGVVYLATLSDNRVAAVKLLNEAITGEADFFAEASIIGKLNHMNLIEMWGYCAEGKHR</sequence>
<protein>
    <recommendedName>
        <fullName evidence="2">non-specific serine/threonine protein kinase</fullName>
        <ecNumber evidence="2">2.7.11.1</ecNumber>
    </recommendedName>
</protein>
<dbReference type="PROSITE" id="PS00107">
    <property type="entry name" value="PROTEIN_KINASE_ATP"/>
    <property type="match status" value="1"/>
</dbReference>
<evidence type="ECO:0000259" key="23">
    <source>
        <dbReference type="PROSITE" id="PS50948"/>
    </source>
</evidence>
<comment type="catalytic activity">
    <reaction evidence="17">
        <text>L-seryl-[protein] + ATP = O-phospho-L-seryl-[protein] + ADP + H(+)</text>
        <dbReference type="Rhea" id="RHEA:17989"/>
        <dbReference type="Rhea" id="RHEA-COMP:9863"/>
        <dbReference type="Rhea" id="RHEA-COMP:11604"/>
        <dbReference type="ChEBI" id="CHEBI:15378"/>
        <dbReference type="ChEBI" id="CHEBI:29999"/>
        <dbReference type="ChEBI" id="CHEBI:30616"/>
        <dbReference type="ChEBI" id="CHEBI:83421"/>
        <dbReference type="ChEBI" id="CHEBI:456216"/>
        <dbReference type="EC" id="2.7.11.1"/>
    </reaction>
</comment>
<feature type="domain" description="Apple" evidence="23">
    <location>
        <begin position="335"/>
        <end position="415"/>
    </location>
</feature>
<proteinExistence type="predicted"/>
<dbReference type="InterPro" id="IPR000719">
    <property type="entry name" value="Prot_kinase_dom"/>
</dbReference>
<comment type="catalytic activity">
    <reaction evidence="16">
        <text>L-threonyl-[protein] + ATP = O-phospho-L-threonyl-[protein] + ADP + H(+)</text>
        <dbReference type="Rhea" id="RHEA:46608"/>
        <dbReference type="Rhea" id="RHEA-COMP:11060"/>
        <dbReference type="Rhea" id="RHEA-COMP:11605"/>
        <dbReference type="ChEBI" id="CHEBI:15378"/>
        <dbReference type="ChEBI" id="CHEBI:30013"/>
        <dbReference type="ChEBI" id="CHEBI:30616"/>
        <dbReference type="ChEBI" id="CHEBI:61977"/>
        <dbReference type="ChEBI" id="CHEBI:456216"/>
        <dbReference type="EC" id="2.7.11.1"/>
    </reaction>
</comment>
<feature type="binding site" evidence="18">
    <location>
        <position position="542"/>
    </location>
    <ligand>
        <name>ATP</name>
        <dbReference type="ChEBI" id="CHEBI:30616"/>
    </ligand>
</feature>
<evidence type="ECO:0000256" key="20">
    <source>
        <dbReference type="SAM" id="SignalP"/>
    </source>
</evidence>
<evidence type="ECO:0000313" key="24">
    <source>
        <dbReference type="EMBL" id="KAK4782071.1"/>
    </source>
</evidence>
<dbReference type="SMART" id="SM00108">
    <property type="entry name" value="B_lectin"/>
    <property type="match status" value="1"/>
</dbReference>
<dbReference type="PROSITE" id="PS50011">
    <property type="entry name" value="PROTEIN_KINASE_DOM"/>
    <property type="match status" value="1"/>
</dbReference>
<keyword evidence="13" id="KW-1015">Disulfide bond</keyword>
<keyword evidence="10 18" id="KW-0067">ATP-binding</keyword>
<evidence type="ECO:0000256" key="15">
    <source>
        <dbReference type="ARBA" id="ARBA00023180"/>
    </source>
</evidence>
<dbReference type="Proteomes" id="UP001346149">
    <property type="component" value="Unassembled WGS sequence"/>
</dbReference>
<feature type="signal peptide" evidence="20">
    <location>
        <begin position="1"/>
        <end position="21"/>
    </location>
</feature>
<evidence type="ECO:0000259" key="22">
    <source>
        <dbReference type="PROSITE" id="PS50927"/>
    </source>
</evidence>
<evidence type="ECO:0000256" key="14">
    <source>
        <dbReference type="ARBA" id="ARBA00023170"/>
    </source>
</evidence>
<feature type="domain" description="Protein kinase" evidence="21">
    <location>
        <begin position="514"/>
        <end position="582"/>
    </location>
</feature>
<keyword evidence="11 19" id="KW-1133">Transmembrane helix</keyword>
<evidence type="ECO:0000256" key="12">
    <source>
        <dbReference type="ARBA" id="ARBA00023136"/>
    </source>
</evidence>
<evidence type="ECO:0000256" key="16">
    <source>
        <dbReference type="ARBA" id="ARBA00047899"/>
    </source>
</evidence>
<feature type="chain" id="PRO_5042966406" description="non-specific serine/threonine protein kinase" evidence="20">
    <location>
        <begin position="22"/>
        <end position="582"/>
    </location>
</feature>
<dbReference type="AlphaFoldDB" id="A0AAN7QZ74"/>
<feature type="transmembrane region" description="Helical" evidence="19">
    <location>
        <begin position="457"/>
        <end position="481"/>
    </location>
</feature>
<dbReference type="Gene3D" id="3.50.4.10">
    <property type="entry name" value="Hepatocyte Growth Factor"/>
    <property type="match status" value="1"/>
</dbReference>
<evidence type="ECO:0000256" key="11">
    <source>
        <dbReference type="ARBA" id="ARBA00022989"/>
    </source>
</evidence>
<dbReference type="Pfam" id="PF00954">
    <property type="entry name" value="S_locus_glycop"/>
    <property type="match status" value="1"/>
</dbReference>
<dbReference type="GO" id="GO:0016020">
    <property type="term" value="C:membrane"/>
    <property type="evidence" value="ECO:0007669"/>
    <property type="project" value="UniProtKB-SubCell"/>
</dbReference>
<evidence type="ECO:0000256" key="9">
    <source>
        <dbReference type="ARBA" id="ARBA00022777"/>
    </source>
</evidence>
<evidence type="ECO:0000256" key="17">
    <source>
        <dbReference type="ARBA" id="ARBA00048679"/>
    </source>
</evidence>
<evidence type="ECO:0000256" key="4">
    <source>
        <dbReference type="ARBA" id="ARBA00022536"/>
    </source>
</evidence>
<keyword evidence="6 19" id="KW-0812">Transmembrane</keyword>
<keyword evidence="5" id="KW-0808">Transferase</keyword>
<comment type="subcellular location">
    <subcellularLocation>
        <location evidence="1">Membrane</location>
        <topology evidence="1">Single-pass type I membrane protein</topology>
    </subcellularLocation>
</comment>
<dbReference type="FunFam" id="3.30.200.20:FF:000059">
    <property type="entry name" value="S-receptor-like serine/threonine-protein kinase"/>
    <property type="match status" value="1"/>
</dbReference>
<dbReference type="InterPro" id="IPR011009">
    <property type="entry name" value="Kinase-like_dom_sf"/>
</dbReference>
<name>A0AAN7QZ74_TRANT</name>
<accession>A0AAN7QZ74</accession>
<evidence type="ECO:0000256" key="19">
    <source>
        <dbReference type="SAM" id="Phobius"/>
    </source>
</evidence>
<evidence type="ECO:0000259" key="21">
    <source>
        <dbReference type="PROSITE" id="PS50011"/>
    </source>
</evidence>
<dbReference type="InterPro" id="IPR003609">
    <property type="entry name" value="Pan_app"/>
</dbReference>
<keyword evidence="4" id="KW-0245">EGF-like domain</keyword>
<keyword evidence="8 18" id="KW-0547">Nucleotide-binding</keyword>
<dbReference type="EC" id="2.7.11.1" evidence="2"/>
<keyword evidence="25" id="KW-1185">Reference proteome</keyword>
<evidence type="ECO:0000256" key="6">
    <source>
        <dbReference type="ARBA" id="ARBA00022692"/>
    </source>
</evidence>
<dbReference type="SUPFAM" id="SSF56112">
    <property type="entry name" value="Protein kinase-like (PK-like)"/>
    <property type="match status" value="1"/>
</dbReference>
<keyword evidence="15" id="KW-0325">Glycoprotein</keyword>
<gene>
    <name evidence="24" type="ORF">SAY86_016173</name>
</gene>
<dbReference type="InterPro" id="IPR001245">
    <property type="entry name" value="Ser-Thr/Tyr_kinase_cat_dom"/>
</dbReference>
<dbReference type="GO" id="GO:0004674">
    <property type="term" value="F:protein serine/threonine kinase activity"/>
    <property type="evidence" value="ECO:0007669"/>
    <property type="project" value="UniProtKB-KW"/>
</dbReference>
<dbReference type="GO" id="GO:0005524">
    <property type="term" value="F:ATP binding"/>
    <property type="evidence" value="ECO:0007669"/>
    <property type="project" value="UniProtKB-UniRule"/>
</dbReference>
<keyword evidence="9" id="KW-0418">Kinase</keyword>
<keyword evidence="3" id="KW-0723">Serine/threonine-protein kinase</keyword>
<feature type="domain" description="Bulb-type lectin" evidence="22">
    <location>
        <begin position="26"/>
        <end position="151"/>
    </location>
</feature>
<reference evidence="24 25" key="1">
    <citation type="journal article" date="2023" name="Hortic Res">
        <title>Pangenome of water caltrop reveals structural variations and asymmetric subgenome divergence after allopolyploidization.</title>
        <authorList>
            <person name="Zhang X."/>
            <person name="Chen Y."/>
            <person name="Wang L."/>
            <person name="Yuan Y."/>
            <person name="Fang M."/>
            <person name="Shi L."/>
            <person name="Lu R."/>
            <person name="Comes H.P."/>
            <person name="Ma Y."/>
            <person name="Chen Y."/>
            <person name="Huang G."/>
            <person name="Zhou Y."/>
            <person name="Zheng Z."/>
            <person name="Qiu Y."/>
        </authorList>
    </citation>
    <scope>NUCLEOTIDE SEQUENCE [LARGE SCALE GENOMIC DNA]</scope>
    <source>
        <strain evidence="24">F231</strain>
    </source>
</reference>
<dbReference type="GO" id="GO:0048544">
    <property type="term" value="P:recognition of pollen"/>
    <property type="evidence" value="ECO:0007669"/>
    <property type="project" value="InterPro"/>
</dbReference>
<evidence type="ECO:0000256" key="18">
    <source>
        <dbReference type="PROSITE-ProRule" id="PRU10141"/>
    </source>
</evidence>
<dbReference type="SUPFAM" id="SSF51110">
    <property type="entry name" value="alpha-D-mannose-specific plant lectins"/>
    <property type="match status" value="1"/>
</dbReference>
<dbReference type="PANTHER" id="PTHR47974:SF3">
    <property type="entry name" value="RECEPTOR-LIKE SERINE_THREONINE-PROTEIN KINASE"/>
    <property type="match status" value="1"/>
</dbReference>
<dbReference type="EMBL" id="JAXQNO010000016">
    <property type="protein sequence ID" value="KAK4782071.1"/>
    <property type="molecule type" value="Genomic_DNA"/>
</dbReference>
<keyword evidence="7 20" id="KW-0732">Signal</keyword>
<dbReference type="Gene3D" id="2.90.10.10">
    <property type="entry name" value="Bulb-type lectin domain"/>
    <property type="match status" value="2"/>
</dbReference>
<dbReference type="InterPro" id="IPR017441">
    <property type="entry name" value="Protein_kinase_ATP_BS"/>
</dbReference>
<evidence type="ECO:0000256" key="5">
    <source>
        <dbReference type="ARBA" id="ARBA00022679"/>
    </source>
</evidence>
<dbReference type="Pfam" id="PF07714">
    <property type="entry name" value="PK_Tyr_Ser-Thr"/>
    <property type="match status" value="1"/>
</dbReference>
<evidence type="ECO:0000256" key="2">
    <source>
        <dbReference type="ARBA" id="ARBA00012513"/>
    </source>
</evidence>
<dbReference type="SMART" id="SM00473">
    <property type="entry name" value="PAN_AP"/>
    <property type="match status" value="1"/>
</dbReference>
<dbReference type="Pfam" id="PF08276">
    <property type="entry name" value="PAN_2"/>
    <property type="match status" value="1"/>
</dbReference>
<keyword evidence="14" id="KW-0675">Receptor</keyword>
<evidence type="ECO:0000256" key="3">
    <source>
        <dbReference type="ARBA" id="ARBA00022527"/>
    </source>
</evidence>
<comment type="caution">
    <text evidence="24">The sequence shown here is derived from an EMBL/GenBank/DDBJ whole genome shotgun (WGS) entry which is preliminary data.</text>
</comment>
<dbReference type="PROSITE" id="PS50927">
    <property type="entry name" value="BULB_LECTIN"/>
    <property type="match status" value="1"/>
</dbReference>